<dbReference type="Proteomes" id="UP000092544">
    <property type="component" value="Unassembled WGS sequence"/>
</dbReference>
<dbReference type="AlphaFoldDB" id="A0A1A8TFR0"/>
<evidence type="ECO:0000313" key="2">
    <source>
        <dbReference type="EMBL" id="SBS30750.1"/>
    </source>
</evidence>
<dbReference type="InterPro" id="IPR005793">
    <property type="entry name" value="Formyl_trans_C"/>
</dbReference>
<name>A0A1A8TFR0_9GAMM</name>
<accession>A0A1A8TFR0</accession>
<sequence length="315" mass="33981">MVKSKPVHKVTKVVVLAASPMAVPTIAMLLQEHRLAGVLLPERLDAFSGQLQAQLQQSEIPYCKMGDQSEAIVVAQLLDWHADLAISFGFAPSLKNSLSQATTYGLYYMLGAAPDDYYGPMPSYWQIRDGRRCTHLTLVKAIASEQGDIALSLPIAIEEFDTLQSLENKLAHYAPKLVQSFMNKLVEHNGQIPLVKSQQQGLQAPLVKEKDLHVDWATMTASQIAALARAGNPTLAGCVVTLGNTSLNLLQATEVKHPTYGVSPGTLCHVGEPEGVIVATLDGAIRLDILSNVDGVFGAMSFTERFGISAGMVFV</sequence>
<keyword evidence="2" id="KW-0808">Transferase</keyword>
<dbReference type="GO" id="GO:0004479">
    <property type="term" value="F:methionyl-tRNA formyltransferase activity"/>
    <property type="evidence" value="ECO:0007669"/>
    <property type="project" value="UniProtKB-EC"/>
</dbReference>
<dbReference type="SUPFAM" id="SSF53328">
    <property type="entry name" value="Formyltransferase"/>
    <property type="match status" value="1"/>
</dbReference>
<dbReference type="InterPro" id="IPR011034">
    <property type="entry name" value="Formyl_transferase-like_C_sf"/>
</dbReference>
<keyword evidence="3" id="KW-1185">Reference proteome</keyword>
<evidence type="ECO:0000259" key="1">
    <source>
        <dbReference type="Pfam" id="PF02911"/>
    </source>
</evidence>
<dbReference type="Pfam" id="PF02911">
    <property type="entry name" value="Formyl_trans_C"/>
    <property type="match status" value="1"/>
</dbReference>
<dbReference type="EC" id="2.1.2.9" evidence="2"/>
<dbReference type="OrthoDB" id="9802815at2"/>
<dbReference type="STRING" id="1792290.MSP8886_01916"/>
<dbReference type="SUPFAM" id="SSF50486">
    <property type="entry name" value="FMT C-terminal domain-like"/>
    <property type="match status" value="1"/>
</dbReference>
<dbReference type="EMBL" id="FLOB01000003">
    <property type="protein sequence ID" value="SBS30750.1"/>
    <property type="molecule type" value="Genomic_DNA"/>
</dbReference>
<dbReference type="Gene3D" id="3.40.50.12230">
    <property type="match status" value="1"/>
</dbReference>
<reference evidence="2 3" key="1">
    <citation type="submission" date="2016-06" db="EMBL/GenBank/DDBJ databases">
        <authorList>
            <person name="Kjaerup R.B."/>
            <person name="Dalgaard T.S."/>
            <person name="Juul-Madsen H.R."/>
        </authorList>
    </citation>
    <scope>NUCLEOTIDE SEQUENCE [LARGE SCALE GENOMIC DNA]</scope>
    <source>
        <strain evidence="2 3">CECT 8886</strain>
    </source>
</reference>
<dbReference type="RefSeq" id="WP_067015539.1">
    <property type="nucleotide sequence ID" value="NZ_FLOB01000003.1"/>
</dbReference>
<gene>
    <name evidence="2" type="primary">fmt_2</name>
    <name evidence="2" type="ORF">MSP8886_01916</name>
</gene>
<dbReference type="InterPro" id="IPR036477">
    <property type="entry name" value="Formyl_transf_N_sf"/>
</dbReference>
<protein>
    <submittedName>
        <fullName evidence="2">Methionyl-tRNA formyltransferase</fullName>
        <ecNumber evidence="2">2.1.2.9</ecNumber>
    </submittedName>
</protein>
<organism evidence="2 3">
    <name type="scientific">Marinomonas spartinae</name>
    <dbReference type="NCBI Taxonomy" id="1792290"/>
    <lineage>
        <taxon>Bacteria</taxon>
        <taxon>Pseudomonadati</taxon>
        <taxon>Pseudomonadota</taxon>
        <taxon>Gammaproteobacteria</taxon>
        <taxon>Oceanospirillales</taxon>
        <taxon>Oceanospirillaceae</taxon>
        <taxon>Marinomonas</taxon>
    </lineage>
</organism>
<feature type="domain" description="Formyl transferase C-terminal" evidence="1">
    <location>
        <begin position="208"/>
        <end position="290"/>
    </location>
</feature>
<evidence type="ECO:0000313" key="3">
    <source>
        <dbReference type="Proteomes" id="UP000092544"/>
    </source>
</evidence>
<proteinExistence type="predicted"/>